<keyword evidence="2" id="KW-1185">Reference proteome</keyword>
<evidence type="ECO:0000313" key="2">
    <source>
        <dbReference type="Proteomes" id="UP000243542"/>
    </source>
</evidence>
<sequence>MPEVDEGSSDHAIQAARQTLAGTAVDASITAARLREAVSEGTVPPALGAAMAARLDDLAARIRSEGFSDVDSLPE</sequence>
<accession>A0A2A9G2T9</accession>
<protein>
    <submittedName>
        <fullName evidence="1">Uncharacterized protein</fullName>
    </submittedName>
</protein>
<name>A0A2A9G2T9_9PSEU</name>
<dbReference type="AlphaFoldDB" id="A0A2A9G2T9"/>
<reference evidence="1 2" key="1">
    <citation type="submission" date="2017-10" db="EMBL/GenBank/DDBJ databases">
        <title>Sequencing the genomes of 1000 actinobacteria strains.</title>
        <authorList>
            <person name="Klenk H.-P."/>
        </authorList>
    </citation>
    <scope>NUCLEOTIDE SEQUENCE [LARGE SCALE GENOMIC DNA]</scope>
    <source>
        <strain evidence="1 2">DSM 46092</strain>
    </source>
</reference>
<gene>
    <name evidence="1" type="ORF">ATK36_0679</name>
</gene>
<evidence type="ECO:0000313" key="1">
    <source>
        <dbReference type="EMBL" id="PFG57120.1"/>
    </source>
</evidence>
<dbReference type="EMBL" id="PDJK01000001">
    <property type="protein sequence ID" value="PFG57120.1"/>
    <property type="molecule type" value="Genomic_DNA"/>
</dbReference>
<comment type="caution">
    <text evidence="1">The sequence shown here is derived from an EMBL/GenBank/DDBJ whole genome shotgun (WGS) entry which is preliminary data.</text>
</comment>
<proteinExistence type="predicted"/>
<organism evidence="1 2">
    <name type="scientific">Amycolatopsis sulphurea</name>
    <dbReference type="NCBI Taxonomy" id="76022"/>
    <lineage>
        <taxon>Bacteria</taxon>
        <taxon>Bacillati</taxon>
        <taxon>Actinomycetota</taxon>
        <taxon>Actinomycetes</taxon>
        <taxon>Pseudonocardiales</taxon>
        <taxon>Pseudonocardiaceae</taxon>
        <taxon>Amycolatopsis</taxon>
    </lineage>
</organism>
<dbReference type="Proteomes" id="UP000243542">
    <property type="component" value="Unassembled WGS sequence"/>
</dbReference>